<dbReference type="AlphaFoldDB" id="A0A9P4JW23"/>
<accession>A0A9P4JW23</accession>
<evidence type="ECO:0000256" key="1">
    <source>
        <dbReference type="SAM" id="MobiDB-lite"/>
    </source>
</evidence>
<proteinExistence type="predicted"/>
<keyword evidence="3" id="KW-1185">Reference proteome</keyword>
<comment type="caution">
    <text evidence="2">The sequence shown here is derived from an EMBL/GenBank/DDBJ whole genome shotgun (WGS) entry which is preliminary data.</text>
</comment>
<evidence type="ECO:0000313" key="2">
    <source>
        <dbReference type="EMBL" id="KAF2257678.1"/>
    </source>
</evidence>
<dbReference type="EMBL" id="ML986877">
    <property type="protein sequence ID" value="KAF2257678.1"/>
    <property type="molecule type" value="Genomic_DNA"/>
</dbReference>
<gene>
    <name evidence="2" type="ORF">CC78DRAFT_588160</name>
</gene>
<evidence type="ECO:0000313" key="3">
    <source>
        <dbReference type="Proteomes" id="UP000800093"/>
    </source>
</evidence>
<reference evidence="3" key="1">
    <citation type="journal article" date="2020" name="Stud. Mycol.">
        <title>101 Dothideomycetes genomes: A test case for predicting lifestyles and emergence of pathogens.</title>
        <authorList>
            <person name="Haridas S."/>
            <person name="Albert R."/>
            <person name="Binder M."/>
            <person name="Bloem J."/>
            <person name="LaButti K."/>
            <person name="Salamov A."/>
            <person name="Andreopoulos B."/>
            <person name="Baker S."/>
            <person name="Barry K."/>
            <person name="Bills G."/>
            <person name="Bluhm B."/>
            <person name="Cannon C."/>
            <person name="Castanera R."/>
            <person name="Culley D."/>
            <person name="Daum C."/>
            <person name="Ezra D."/>
            <person name="Gonzalez J."/>
            <person name="Henrissat B."/>
            <person name="Kuo A."/>
            <person name="Liang C."/>
            <person name="Lipzen A."/>
            <person name="Lutzoni F."/>
            <person name="Magnuson J."/>
            <person name="Mondo S."/>
            <person name="Nolan M."/>
            <person name="Ohm R."/>
            <person name="Pangilinan J."/>
            <person name="Park H.-J."/>
            <person name="Ramirez L."/>
            <person name="Alfaro M."/>
            <person name="Sun H."/>
            <person name="Tritt A."/>
            <person name="Yoshinaga Y."/>
            <person name="Zwiers L.-H."/>
            <person name="Turgeon B."/>
            <person name="Goodwin S."/>
            <person name="Spatafora J."/>
            <person name="Crous P."/>
            <person name="Grigoriev I."/>
        </authorList>
    </citation>
    <scope>NUCLEOTIDE SEQUENCE [LARGE SCALE GENOMIC DNA]</scope>
    <source>
        <strain evidence="3">CBS 304.66</strain>
    </source>
</reference>
<feature type="region of interest" description="Disordered" evidence="1">
    <location>
        <begin position="39"/>
        <end position="72"/>
    </location>
</feature>
<feature type="region of interest" description="Disordered" evidence="1">
    <location>
        <begin position="1"/>
        <end position="20"/>
    </location>
</feature>
<protein>
    <submittedName>
        <fullName evidence="2">Uncharacterized protein</fullName>
    </submittedName>
</protein>
<organism evidence="2 3">
    <name type="scientific">Lojkania enalia</name>
    <dbReference type="NCBI Taxonomy" id="147567"/>
    <lineage>
        <taxon>Eukaryota</taxon>
        <taxon>Fungi</taxon>
        <taxon>Dikarya</taxon>
        <taxon>Ascomycota</taxon>
        <taxon>Pezizomycotina</taxon>
        <taxon>Dothideomycetes</taxon>
        <taxon>Pleosporomycetidae</taxon>
        <taxon>Pleosporales</taxon>
        <taxon>Pleosporales incertae sedis</taxon>
        <taxon>Lojkania</taxon>
    </lineage>
</organism>
<dbReference type="Proteomes" id="UP000800093">
    <property type="component" value="Unassembled WGS sequence"/>
</dbReference>
<sequence length="72" mass="7862">MSYEDLEKAKAERAAKNTAEEATKAVKAVKKALREANNVEKEAKRAADKRKRPAAVDAPEPKVMVPRGSEAL</sequence>
<name>A0A9P4JW23_9PLEO</name>